<keyword evidence="7 10" id="KW-0378">Hydrolase</keyword>
<dbReference type="RefSeq" id="XP_009030888.1">
    <property type="nucleotide sequence ID" value="XM_009032640.1"/>
</dbReference>
<dbReference type="Gene3D" id="3.90.79.10">
    <property type="entry name" value="Nucleoside Triphosphate Pyrophosphohydrolase"/>
    <property type="match status" value="1"/>
</dbReference>
<dbReference type="GO" id="GO:0008486">
    <property type="term" value="F:diphosphoinositol-polyphosphate diphosphatase activity"/>
    <property type="evidence" value="ECO:0000318"/>
    <property type="project" value="GO_Central"/>
</dbReference>
<evidence type="ECO:0000313" key="15">
    <source>
        <dbReference type="Proteomes" id="UP000015101"/>
    </source>
</evidence>
<dbReference type="KEGG" id="hro:HELRODRAFT_158069"/>
<dbReference type="PROSITE" id="PS00893">
    <property type="entry name" value="NUDIX_BOX"/>
    <property type="match status" value="1"/>
</dbReference>
<dbReference type="EnsemblMetazoa" id="HelroT158069">
    <property type="protein sequence ID" value="HelroP158069"/>
    <property type="gene ID" value="HelroG158069"/>
</dbReference>
<evidence type="ECO:0000313" key="14">
    <source>
        <dbReference type="EnsemblMetazoa" id="HelroP158069"/>
    </source>
</evidence>
<dbReference type="CDD" id="cd04666">
    <property type="entry name" value="NUDIX_DIPP2_like_Nudt4"/>
    <property type="match status" value="1"/>
</dbReference>
<gene>
    <name evidence="14" type="primary">20197790</name>
    <name evidence="13" type="ORF">HELRODRAFT_158069</name>
</gene>
<sequence length="170" mass="19351">MAKQKTARTYDDDGFRRRAACVCVKDCNETEILLVSANRDPELWIIPGGGIEPTEDIQVAALREVLEEAGVKGRLDRCLGVFESMECKTRTFVFVMVVGEVLDEWDEMISIGRKRRWFPVDEARHHLKMHRPAHLLYLDNLNNNNNSNNNNNNNSNNNNSSSSSSNKEVL</sequence>
<evidence type="ECO:0000313" key="13">
    <source>
        <dbReference type="EMBL" id="ESN91025.1"/>
    </source>
</evidence>
<keyword evidence="15" id="KW-1185">Reference proteome</keyword>
<dbReference type="eggNOG" id="KOG2839">
    <property type="taxonomic scope" value="Eukaryota"/>
</dbReference>
<keyword evidence="5" id="KW-0963">Cytoplasm</keyword>
<dbReference type="PANTHER" id="PTHR12629">
    <property type="entry name" value="DIPHOSPHOINOSITOL POLYPHOSPHATE PHOSPHOHYDROLASE"/>
    <property type="match status" value="1"/>
</dbReference>
<feature type="region of interest" description="Disordered" evidence="11">
    <location>
        <begin position="139"/>
        <end position="170"/>
    </location>
</feature>
<proteinExistence type="inferred from homology"/>
<dbReference type="GO" id="GO:1901907">
    <property type="term" value="P:diadenosine pentaphosphate catabolic process"/>
    <property type="evidence" value="ECO:0000318"/>
    <property type="project" value="GO_Central"/>
</dbReference>
<dbReference type="GO" id="GO:0005737">
    <property type="term" value="C:cytoplasm"/>
    <property type="evidence" value="ECO:0000318"/>
    <property type="project" value="GO_Central"/>
</dbReference>
<dbReference type="GO" id="GO:0034431">
    <property type="term" value="F:bis(5'-adenosyl)-hexaphosphatase activity"/>
    <property type="evidence" value="ECO:0000318"/>
    <property type="project" value="GO_Central"/>
</dbReference>
<dbReference type="GeneID" id="20197790"/>
<keyword evidence="8" id="KW-0460">Magnesium</keyword>
<dbReference type="InterPro" id="IPR047198">
    <property type="entry name" value="DDP-like_NUDIX"/>
</dbReference>
<evidence type="ECO:0000256" key="9">
    <source>
        <dbReference type="ARBA" id="ARBA00033994"/>
    </source>
</evidence>
<evidence type="ECO:0000256" key="11">
    <source>
        <dbReference type="SAM" id="MobiDB-lite"/>
    </source>
</evidence>
<evidence type="ECO:0000256" key="5">
    <source>
        <dbReference type="ARBA" id="ARBA00022490"/>
    </source>
</evidence>
<dbReference type="GO" id="GO:1901911">
    <property type="term" value="P:adenosine 5'-(hexahydrogen pentaphosphate) catabolic process"/>
    <property type="evidence" value="ECO:0000318"/>
    <property type="project" value="GO_Central"/>
</dbReference>
<comment type="similarity">
    <text evidence="3">Belongs to the Nudix hydrolase family. DIPP subfamily.</text>
</comment>
<dbReference type="GO" id="GO:0005634">
    <property type="term" value="C:nucleus"/>
    <property type="evidence" value="ECO:0000318"/>
    <property type="project" value="GO_Central"/>
</dbReference>
<dbReference type="GO" id="GO:0046872">
    <property type="term" value="F:metal ion binding"/>
    <property type="evidence" value="ECO:0007669"/>
    <property type="project" value="UniProtKB-KW"/>
</dbReference>
<dbReference type="PANTHER" id="PTHR12629:SF0">
    <property type="entry name" value="DIPHOSPHOINOSITOL-POLYPHOSPHATE DIPHOSPHATASE"/>
    <property type="match status" value="1"/>
</dbReference>
<dbReference type="Proteomes" id="UP000015101">
    <property type="component" value="Unassembled WGS sequence"/>
</dbReference>
<evidence type="ECO:0000259" key="12">
    <source>
        <dbReference type="PROSITE" id="PS51462"/>
    </source>
</evidence>
<dbReference type="EMBL" id="AMQM01008166">
    <property type="status" value="NOT_ANNOTATED_CDS"/>
    <property type="molecule type" value="Genomic_DNA"/>
</dbReference>
<comment type="catalytic activity">
    <reaction evidence="9">
        <text>diphospho-myo-inositol polyphosphate + H2O = myo-inositol polyphosphate + phosphate.</text>
        <dbReference type="EC" id="3.6.1.52"/>
    </reaction>
</comment>
<evidence type="ECO:0000256" key="8">
    <source>
        <dbReference type="ARBA" id="ARBA00022842"/>
    </source>
</evidence>
<accession>T1EMJ0</accession>
<comment type="cofactor">
    <cofactor evidence="1">
        <name>Mg(2+)</name>
        <dbReference type="ChEBI" id="CHEBI:18420"/>
    </cofactor>
</comment>
<dbReference type="GO" id="GO:0034432">
    <property type="term" value="F:bis(5'-adenosyl)-pentaphosphatase activity"/>
    <property type="evidence" value="ECO:0000318"/>
    <property type="project" value="GO_Central"/>
</dbReference>
<dbReference type="Pfam" id="PF00293">
    <property type="entry name" value="NUDIX"/>
    <property type="match status" value="1"/>
</dbReference>
<dbReference type="AlphaFoldDB" id="T1EMJ0"/>
<feature type="compositionally biased region" description="Low complexity" evidence="11">
    <location>
        <begin position="142"/>
        <end position="170"/>
    </location>
</feature>
<dbReference type="CTD" id="20197790"/>
<dbReference type="GO" id="GO:0071543">
    <property type="term" value="P:diphosphoinositol polyphosphate metabolic process"/>
    <property type="evidence" value="ECO:0000318"/>
    <property type="project" value="GO_Central"/>
</dbReference>
<dbReference type="OrthoDB" id="2011998at2759"/>
<dbReference type="STRING" id="6412.T1EMJ0"/>
<evidence type="ECO:0000256" key="4">
    <source>
        <dbReference type="ARBA" id="ARBA00012527"/>
    </source>
</evidence>
<comment type="subcellular location">
    <subcellularLocation>
        <location evidence="2">Cytoplasm</location>
    </subcellularLocation>
</comment>
<dbReference type="SUPFAM" id="SSF55811">
    <property type="entry name" value="Nudix"/>
    <property type="match status" value="1"/>
</dbReference>
<dbReference type="HOGENOM" id="CLU_037162_1_0_1"/>
<protein>
    <recommendedName>
        <fullName evidence="4">diphosphoinositol-polyphosphate diphosphatase</fullName>
        <ecNumber evidence="4">3.6.1.52</ecNumber>
    </recommendedName>
</protein>
<keyword evidence="6" id="KW-0479">Metal-binding</keyword>
<reference evidence="13 15" key="2">
    <citation type="journal article" date="2013" name="Nature">
        <title>Insights into bilaterian evolution from three spiralian genomes.</title>
        <authorList>
            <person name="Simakov O."/>
            <person name="Marletaz F."/>
            <person name="Cho S.J."/>
            <person name="Edsinger-Gonzales E."/>
            <person name="Havlak P."/>
            <person name="Hellsten U."/>
            <person name="Kuo D.H."/>
            <person name="Larsson T."/>
            <person name="Lv J."/>
            <person name="Arendt D."/>
            <person name="Savage R."/>
            <person name="Osoegawa K."/>
            <person name="de Jong P."/>
            <person name="Grimwood J."/>
            <person name="Chapman J.A."/>
            <person name="Shapiro H."/>
            <person name="Aerts A."/>
            <person name="Otillar R.P."/>
            <person name="Terry A.Y."/>
            <person name="Boore J.L."/>
            <person name="Grigoriev I.V."/>
            <person name="Lindberg D.R."/>
            <person name="Seaver E.C."/>
            <person name="Weisblat D.A."/>
            <person name="Putnam N.H."/>
            <person name="Rokhsar D.S."/>
        </authorList>
    </citation>
    <scope>NUCLEOTIDE SEQUENCE</scope>
</reference>
<feature type="domain" description="Nudix hydrolase" evidence="12">
    <location>
        <begin position="15"/>
        <end position="142"/>
    </location>
</feature>
<dbReference type="InterPro" id="IPR020084">
    <property type="entry name" value="NUDIX_hydrolase_CS"/>
</dbReference>
<dbReference type="FunFam" id="3.90.79.10:FF:000002">
    <property type="entry name" value="diphosphoinositol polyphosphate phosphohydrolase 1"/>
    <property type="match status" value="1"/>
</dbReference>
<evidence type="ECO:0000256" key="2">
    <source>
        <dbReference type="ARBA" id="ARBA00004496"/>
    </source>
</evidence>
<dbReference type="InterPro" id="IPR000086">
    <property type="entry name" value="NUDIX_hydrolase_dom"/>
</dbReference>
<dbReference type="InterPro" id="IPR015797">
    <property type="entry name" value="NUDIX_hydrolase-like_dom_sf"/>
</dbReference>
<evidence type="ECO:0000256" key="10">
    <source>
        <dbReference type="RuleBase" id="RU003476"/>
    </source>
</evidence>
<dbReference type="EMBL" id="KB097731">
    <property type="protein sequence ID" value="ESN91025.1"/>
    <property type="molecule type" value="Genomic_DNA"/>
</dbReference>
<dbReference type="GO" id="GO:1901909">
    <property type="term" value="P:diadenosine hexaphosphate catabolic process"/>
    <property type="evidence" value="ECO:0000318"/>
    <property type="project" value="GO_Central"/>
</dbReference>
<organism evidence="14 15">
    <name type="scientific">Helobdella robusta</name>
    <name type="common">Californian leech</name>
    <dbReference type="NCBI Taxonomy" id="6412"/>
    <lineage>
        <taxon>Eukaryota</taxon>
        <taxon>Metazoa</taxon>
        <taxon>Spiralia</taxon>
        <taxon>Lophotrochozoa</taxon>
        <taxon>Annelida</taxon>
        <taxon>Clitellata</taxon>
        <taxon>Hirudinea</taxon>
        <taxon>Rhynchobdellida</taxon>
        <taxon>Glossiphoniidae</taxon>
        <taxon>Helobdella</taxon>
    </lineage>
</organism>
<dbReference type="EC" id="3.6.1.52" evidence="4"/>
<dbReference type="OMA" id="HRTQVWV"/>
<dbReference type="PROSITE" id="PS51462">
    <property type="entry name" value="NUDIX"/>
    <property type="match status" value="1"/>
</dbReference>
<dbReference type="InterPro" id="IPR020476">
    <property type="entry name" value="Nudix_hydrolase"/>
</dbReference>
<dbReference type="InParanoid" id="T1EMJ0"/>
<reference evidence="14" key="3">
    <citation type="submission" date="2015-06" db="UniProtKB">
        <authorList>
            <consortium name="EnsemblMetazoa"/>
        </authorList>
    </citation>
    <scope>IDENTIFICATION</scope>
</reference>
<dbReference type="GO" id="GO:0000298">
    <property type="term" value="F:endopolyphosphatase activity"/>
    <property type="evidence" value="ECO:0000318"/>
    <property type="project" value="GO_Central"/>
</dbReference>
<evidence type="ECO:0000256" key="1">
    <source>
        <dbReference type="ARBA" id="ARBA00001946"/>
    </source>
</evidence>
<evidence type="ECO:0000256" key="7">
    <source>
        <dbReference type="ARBA" id="ARBA00022801"/>
    </source>
</evidence>
<evidence type="ECO:0000256" key="6">
    <source>
        <dbReference type="ARBA" id="ARBA00022723"/>
    </source>
</evidence>
<dbReference type="PRINTS" id="PR00502">
    <property type="entry name" value="NUDIXFAMILY"/>
</dbReference>
<reference evidence="15" key="1">
    <citation type="submission" date="2012-12" db="EMBL/GenBank/DDBJ databases">
        <authorList>
            <person name="Hellsten U."/>
            <person name="Grimwood J."/>
            <person name="Chapman J.A."/>
            <person name="Shapiro H."/>
            <person name="Aerts A."/>
            <person name="Otillar R.P."/>
            <person name="Terry A.Y."/>
            <person name="Boore J.L."/>
            <person name="Simakov O."/>
            <person name="Marletaz F."/>
            <person name="Cho S.-J."/>
            <person name="Edsinger-Gonzales E."/>
            <person name="Havlak P."/>
            <person name="Kuo D.-H."/>
            <person name="Larsson T."/>
            <person name="Lv J."/>
            <person name="Arendt D."/>
            <person name="Savage R."/>
            <person name="Osoegawa K."/>
            <person name="de Jong P."/>
            <person name="Lindberg D.R."/>
            <person name="Seaver E.C."/>
            <person name="Weisblat D.A."/>
            <person name="Putnam N.H."/>
            <person name="Grigoriev I.V."/>
            <person name="Rokhsar D.S."/>
        </authorList>
    </citation>
    <scope>NUCLEOTIDE SEQUENCE</scope>
</reference>
<name>T1EMJ0_HELRO</name>
<evidence type="ECO:0000256" key="3">
    <source>
        <dbReference type="ARBA" id="ARBA00008266"/>
    </source>
</evidence>